<dbReference type="PANTHER" id="PTHR35089:SF1">
    <property type="entry name" value="CHAPERONE PROTEIN SKP"/>
    <property type="match status" value="1"/>
</dbReference>
<proteinExistence type="inferred from homology"/>
<dbReference type="InterPro" id="IPR005632">
    <property type="entry name" value="Chaperone_Skp"/>
</dbReference>
<evidence type="ECO:0000313" key="6">
    <source>
        <dbReference type="Proteomes" id="UP000070617"/>
    </source>
</evidence>
<dbReference type="Pfam" id="PF03938">
    <property type="entry name" value="OmpH"/>
    <property type="match status" value="1"/>
</dbReference>
<accession>A0A133N849</accession>
<evidence type="ECO:0000256" key="2">
    <source>
        <dbReference type="ARBA" id="ARBA00022729"/>
    </source>
</evidence>
<dbReference type="PANTHER" id="PTHR35089">
    <property type="entry name" value="CHAPERONE PROTEIN SKP"/>
    <property type="match status" value="1"/>
</dbReference>
<dbReference type="GO" id="GO:0005829">
    <property type="term" value="C:cytosol"/>
    <property type="evidence" value="ECO:0007669"/>
    <property type="project" value="TreeGrafter"/>
</dbReference>
<keyword evidence="6" id="KW-1185">Reference proteome</keyword>
<dbReference type="GO" id="GO:0051082">
    <property type="term" value="F:unfolded protein binding"/>
    <property type="evidence" value="ECO:0007669"/>
    <property type="project" value="InterPro"/>
</dbReference>
<dbReference type="GO" id="GO:0050821">
    <property type="term" value="P:protein stabilization"/>
    <property type="evidence" value="ECO:0007669"/>
    <property type="project" value="TreeGrafter"/>
</dbReference>
<gene>
    <name evidence="5" type="ORF">HMPREF3206_01766</name>
</gene>
<evidence type="ECO:0000256" key="3">
    <source>
        <dbReference type="SAM" id="Coils"/>
    </source>
</evidence>
<comment type="caution">
    <text evidence="5">The sequence shown here is derived from an EMBL/GenBank/DDBJ whole genome shotgun (WGS) entry which is preliminary data.</text>
</comment>
<dbReference type="RefSeq" id="WP_060793954.1">
    <property type="nucleotide sequence ID" value="NZ_KQ956575.1"/>
</dbReference>
<evidence type="ECO:0000256" key="4">
    <source>
        <dbReference type="SAM" id="SignalP"/>
    </source>
</evidence>
<evidence type="ECO:0000313" key="5">
    <source>
        <dbReference type="EMBL" id="KXA12480.1"/>
    </source>
</evidence>
<feature type="coiled-coil region" evidence="3">
    <location>
        <begin position="49"/>
        <end position="83"/>
    </location>
</feature>
<dbReference type="SMART" id="SM00935">
    <property type="entry name" value="OmpH"/>
    <property type="match status" value="1"/>
</dbReference>
<dbReference type="PATRIC" id="fig|134605.3.peg.1747"/>
<feature type="signal peptide" evidence="4">
    <location>
        <begin position="1"/>
        <end position="20"/>
    </location>
</feature>
<dbReference type="Proteomes" id="UP000070617">
    <property type="component" value="Unassembled WGS sequence"/>
</dbReference>
<dbReference type="InterPro" id="IPR024930">
    <property type="entry name" value="Skp_dom_sf"/>
</dbReference>
<comment type="similarity">
    <text evidence="1">Belongs to the Skp family.</text>
</comment>
<dbReference type="AlphaFoldDB" id="A0A133N849"/>
<sequence>MKKMLMMLGLVSALSVSAFAEKIAVVDSQEVIGKYSGTKTVGASLDKEAKRYENEINQRQVALQKEEVALQAKGNKITDAEKKAFQAKVEGFYKYVNTSKETMGKMEYDKMSVIFNKANKAVQAVAAEGKYDYVLERGAVLLGGEDITDKVIKKMEATK</sequence>
<reference evidence="6" key="1">
    <citation type="submission" date="2016-01" db="EMBL/GenBank/DDBJ databases">
        <authorList>
            <person name="Mitreva M."/>
            <person name="Pepin K.H."/>
            <person name="Mihindukulasuriya K.A."/>
            <person name="Fulton R."/>
            <person name="Fronick C."/>
            <person name="O'Laughlin M."/>
            <person name="Miner T."/>
            <person name="Herter B."/>
            <person name="Rosa B.A."/>
            <person name="Cordes M."/>
            <person name="Tomlinson C."/>
            <person name="Wollam A."/>
            <person name="Palsikar V.B."/>
            <person name="Mardis E.R."/>
            <person name="Wilson R.K."/>
        </authorList>
    </citation>
    <scope>NUCLEOTIDE SEQUENCE [LARGE SCALE GENOMIC DNA]</scope>
    <source>
        <strain evidence="6">CMW8396</strain>
    </source>
</reference>
<keyword evidence="3" id="KW-0175">Coiled coil</keyword>
<feature type="chain" id="PRO_5007457836" evidence="4">
    <location>
        <begin position="21"/>
        <end position="159"/>
    </location>
</feature>
<evidence type="ECO:0000256" key="1">
    <source>
        <dbReference type="ARBA" id="ARBA00009091"/>
    </source>
</evidence>
<name>A0A133N849_9FUSO</name>
<dbReference type="Gene3D" id="3.30.910.20">
    <property type="entry name" value="Skp domain"/>
    <property type="match status" value="1"/>
</dbReference>
<dbReference type="EMBL" id="LRPX01000099">
    <property type="protein sequence ID" value="KXA12480.1"/>
    <property type="molecule type" value="Genomic_DNA"/>
</dbReference>
<organism evidence="5 6">
    <name type="scientific">Fusobacterium equinum</name>
    <dbReference type="NCBI Taxonomy" id="134605"/>
    <lineage>
        <taxon>Bacteria</taxon>
        <taxon>Fusobacteriati</taxon>
        <taxon>Fusobacteriota</taxon>
        <taxon>Fusobacteriia</taxon>
        <taxon>Fusobacteriales</taxon>
        <taxon>Fusobacteriaceae</taxon>
        <taxon>Fusobacterium</taxon>
    </lineage>
</organism>
<protein>
    <submittedName>
        <fullName evidence="5">Outer membrane protein</fullName>
    </submittedName>
</protein>
<keyword evidence="2 4" id="KW-0732">Signal</keyword>
<dbReference type="STRING" id="134605.HMPREF3206_01766"/>
<dbReference type="SUPFAM" id="SSF111384">
    <property type="entry name" value="OmpH-like"/>
    <property type="match status" value="1"/>
</dbReference>